<comment type="subcellular location">
    <subcellularLocation>
        <location evidence="1">Cell membrane</location>
        <topology evidence="1">Multi-pass membrane protein</topology>
    </subcellularLocation>
    <subcellularLocation>
        <location evidence="8">Membrane</location>
        <topology evidence="8">Multi-pass membrane protein</topology>
    </subcellularLocation>
</comment>
<evidence type="ECO:0000256" key="1">
    <source>
        <dbReference type="ARBA" id="ARBA00004651"/>
    </source>
</evidence>
<dbReference type="PANTHER" id="PTHR12308:SF73">
    <property type="entry name" value="ANOCTAMIN"/>
    <property type="match status" value="1"/>
</dbReference>
<dbReference type="GeneID" id="20249480"/>
<feature type="transmembrane region" description="Helical" evidence="8">
    <location>
        <begin position="537"/>
        <end position="556"/>
    </location>
</feature>
<evidence type="ECO:0000256" key="3">
    <source>
        <dbReference type="ARBA" id="ARBA00022475"/>
    </source>
</evidence>
<dbReference type="CTD" id="20249480"/>
<evidence type="ECO:0000313" key="12">
    <source>
        <dbReference type="EMBL" id="ESO89426.1"/>
    </source>
</evidence>
<feature type="region of interest" description="Disordered" evidence="9">
    <location>
        <begin position="1"/>
        <end position="28"/>
    </location>
</feature>
<feature type="region of interest" description="Disordered" evidence="9">
    <location>
        <begin position="296"/>
        <end position="324"/>
    </location>
</feature>
<feature type="compositionally biased region" description="Basic and acidic residues" evidence="9">
    <location>
        <begin position="296"/>
        <end position="306"/>
    </location>
</feature>
<keyword evidence="5 8" id="KW-1133">Transmembrane helix</keyword>
<reference evidence="12 13" key="1">
    <citation type="journal article" date="2013" name="Nature">
        <title>Insights into bilaterian evolution from three spiralian genomes.</title>
        <authorList>
            <person name="Simakov O."/>
            <person name="Marletaz F."/>
            <person name="Cho S.J."/>
            <person name="Edsinger-Gonzales E."/>
            <person name="Havlak P."/>
            <person name="Hellsten U."/>
            <person name="Kuo D.H."/>
            <person name="Larsson T."/>
            <person name="Lv J."/>
            <person name="Arendt D."/>
            <person name="Savage R."/>
            <person name="Osoegawa K."/>
            <person name="de Jong P."/>
            <person name="Grimwood J."/>
            <person name="Chapman J.A."/>
            <person name="Shapiro H."/>
            <person name="Aerts A."/>
            <person name="Otillar R.P."/>
            <person name="Terry A.Y."/>
            <person name="Boore J.L."/>
            <person name="Grigoriev I.V."/>
            <person name="Lindberg D.R."/>
            <person name="Seaver E.C."/>
            <person name="Weisblat D.A."/>
            <person name="Putnam N.H."/>
            <person name="Rokhsar D.S."/>
        </authorList>
    </citation>
    <scope>NUCLEOTIDE SEQUENCE [LARGE SCALE GENOMIC DNA]</scope>
</reference>
<dbReference type="GO" id="GO:0005254">
    <property type="term" value="F:chloride channel activity"/>
    <property type="evidence" value="ECO:0007669"/>
    <property type="project" value="TreeGrafter"/>
</dbReference>
<feature type="transmembrane region" description="Helical" evidence="8">
    <location>
        <begin position="813"/>
        <end position="830"/>
    </location>
</feature>
<evidence type="ECO:0000256" key="4">
    <source>
        <dbReference type="ARBA" id="ARBA00022692"/>
    </source>
</evidence>
<feature type="transmembrane region" description="Helical" evidence="8">
    <location>
        <begin position="725"/>
        <end position="751"/>
    </location>
</feature>
<protein>
    <recommendedName>
        <fullName evidence="8">Anoctamin</fullName>
    </recommendedName>
</protein>
<feature type="compositionally biased region" description="Polar residues" evidence="9">
    <location>
        <begin position="916"/>
        <end position="933"/>
    </location>
</feature>
<feature type="transmembrane region" description="Helical" evidence="8">
    <location>
        <begin position="495"/>
        <end position="522"/>
    </location>
</feature>
<feature type="region of interest" description="Disordered" evidence="9">
    <location>
        <begin position="898"/>
        <end position="987"/>
    </location>
</feature>
<evidence type="ECO:0000256" key="5">
    <source>
        <dbReference type="ARBA" id="ARBA00022989"/>
    </source>
</evidence>
<dbReference type="InterPro" id="IPR032394">
    <property type="entry name" value="Anoct_dimer"/>
</dbReference>
<feature type="transmembrane region" description="Helical" evidence="8">
    <location>
        <begin position="423"/>
        <end position="442"/>
    </location>
</feature>
<comment type="similarity">
    <text evidence="2 8">Belongs to the anoctamin family.</text>
</comment>
<feature type="region of interest" description="Disordered" evidence="9">
    <location>
        <begin position="871"/>
        <end position="890"/>
    </location>
</feature>
<gene>
    <name evidence="12" type="ORF">LOTGIDRAFT_234280</name>
</gene>
<evidence type="ECO:0000256" key="7">
    <source>
        <dbReference type="ARBA" id="ARBA00023180"/>
    </source>
</evidence>
<feature type="compositionally biased region" description="Basic and acidic residues" evidence="9">
    <location>
        <begin position="946"/>
        <end position="964"/>
    </location>
</feature>
<keyword evidence="3" id="KW-1003">Cell membrane</keyword>
<dbReference type="PANTHER" id="PTHR12308">
    <property type="entry name" value="ANOCTAMIN"/>
    <property type="match status" value="1"/>
</dbReference>
<proteinExistence type="inferred from homology"/>
<dbReference type="KEGG" id="lgi:LOTGIDRAFT_234280"/>
<feature type="transmembrane region" description="Helical" evidence="8">
    <location>
        <begin position="781"/>
        <end position="801"/>
    </location>
</feature>
<evidence type="ECO:0000256" key="8">
    <source>
        <dbReference type="RuleBase" id="RU280814"/>
    </source>
</evidence>
<dbReference type="HOGENOM" id="CLU_010873_1_0_1"/>
<keyword evidence="13" id="KW-1185">Reference proteome</keyword>
<dbReference type="InterPro" id="IPR049452">
    <property type="entry name" value="Anoctamin_TM"/>
</dbReference>
<dbReference type="EMBL" id="KB202591">
    <property type="protein sequence ID" value="ESO89426.1"/>
    <property type="molecule type" value="Genomic_DNA"/>
</dbReference>
<dbReference type="RefSeq" id="XP_009059789.1">
    <property type="nucleotide sequence ID" value="XM_009061541.1"/>
</dbReference>
<organism evidence="12 13">
    <name type="scientific">Lottia gigantea</name>
    <name type="common">Giant owl limpet</name>
    <dbReference type="NCBI Taxonomy" id="225164"/>
    <lineage>
        <taxon>Eukaryota</taxon>
        <taxon>Metazoa</taxon>
        <taxon>Spiralia</taxon>
        <taxon>Lophotrochozoa</taxon>
        <taxon>Mollusca</taxon>
        <taxon>Gastropoda</taxon>
        <taxon>Patellogastropoda</taxon>
        <taxon>Lottioidea</taxon>
        <taxon>Lottiidae</taxon>
        <taxon>Lottia</taxon>
    </lineage>
</organism>
<dbReference type="InterPro" id="IPR007632">
    <property type="entry name" value="Anoctamin"/>
</dbReference>
<dbReference type="Pfam" id="PF04547">
    <property type="entry name" value="Anoctamin"/>
    <property type="match status" value="1"/>
</dbReference>
<sequence>MENEDLYELIEEEENENDTEDYSNPGFKETALVGTAGAKMKKSKHKKKKKVTSKMTHFERRYSKLALEQVLIPERKRIDFVLVHPTLKVEAKEKEKRKSERNEHHRNEFENLLISEGFSIQENVIGQLTYKKLHCPFKRLCYEAEKVKLEMPLKDCGNPEEPESGCIGKFIERHLETDNEVDFVSSQFYMDKIEMYQNHQDPSNFFRPSLRSLLVNHILINLDIRTEQEKIEGSKPDDDDPQSKFDTIMNYMAPRESHSQENEEKNRKVLKKKGLPYLLMKGVYTDCMILHENSQKRKTQEHGIDEHFDEDDDSNSNVSVKLEEDPRKELDDTWSKFFKFQPLWKIRNYFGEKIAFYFAWSGLLTTSLWLPSLLGLIIFIYGLVMSVSKEEKVVLQNGTVIDEIKNAVVGVLDLIKEAFDNDATPYFGLIICLWGTIFLEAWKRLNSRLAYEWDVEDFESKEPDRPQFYGTTTTTDPVTSEEIWFYPFKRKLMKIFASSSVLIFMMLLVLISVTSVIIYRVIIDVDYCPGITGTECLLLTTVISSLFNAVSILILGKLYDKLAVFLTEWENHRTQTGYDDSLIIKLFAFQFVNSYASCFYIAFFRGRFDNIGLLGRGEEYKDDCQGTCMSQLSFQVLVLMFVKPLPKLLKDIIIPFLRKLWAKRPACLHFKCCCCCRRQNKVEENSTGVKPSGNSGKILHKDFLERERQKPSLGDFTLGEYTEKVIQYGFLMLFAASFPLAPILALCTNLVDLRVDAKRMLWWYRRPIAFIAQDIGKWYDILYFVNIIGVITNAFLIAFTSSWGKDYTLYEKLWVVIGFEHIVFTLKYVMAAMIPDTPTEVHLAIRREKYQIAKKMEDSRSKKEINYRQLYPGSRSRLPSDNPDNSEDANFMMVQSNPNADVNNINESNRARSGKDNSINDEGTEELSQNTPWYMTDHYPPSSSSHTRENTLAHGRKNSDEDYGVHFPPPTPHLPNVEDSYPRHSEA</sequence>
<dbReference type="OMA" id="RLIWFNR"/>
<accession>V4A829</accession>
<evidence type="ECO:0000256" key="6">
    <source>
        <dbReference type="ARBA" id="ARBA00023136"/>
    </source>
</evidence>
<evidence type="ECO:0000259" key="11">
    <source>
        <dbReference type="Pfam" id="PF16178"/>
    </source>
</evidence>
<feature type="domain" description="Anoctamin transmembrane" evidence="10">
    <location>
        <begin position="346"/>
        <end position="848"/>
    </location>
</feature>
<dbReference type="GO" id="GO:0046983">
    <property type="term" value="F:protein dimerization activity"/>
    <property type="evidence" value="ECO:0007669"/>
    <property type="project" value="InterPro"/>
</dbReference>
<evidence type="ECO:0000256" key="2">
    <source>
        <dbReference type="ARBA" id="ARBA00009671"/>
    </source>
</evidence>
<feature type="domain" description="Anoctamin dimerisation" evidence="11">
    <location>
        <begin position="75"/>
        <end position="224"/>
    </location>
</feature>
<feature type="compositionally biased region" description="Polar residues" evidence="9">
    <location>
        <begin position="898"/>
        <end position="908"/>
    </location>
</feature>
<keyword evidence="4 8" id="KW-0812">Transmembrane</keyword>
<feature type="transmembrane region" description="Helical" evidence="8">
    <location>
        <begin position="582"/>
        <end position="603"/>
    </location>
</feature>
<dbReference type="Pfam" id="PF16178">
    <property type="entry name" value="Anoct_dimer"/>
    <property type="match status" value="1"/>
</dbReference>
<evidence type="ECO:0000256" key="9">
    <source>
        <dbReference type="SAM" id="MobiDB-lite"/>
    </source>
</evidence>
<keyword evidence="7" id="KW-0325">Glycoprotein</keyword>
<dbReference type="OrthoDB" id="296386at2759"/>
<dbReference type="Proteomes" id="UP000030746">
    <property type="component" value="Unassembled WGS sequence"/>
</dbReference>
<dbReference type="GO" id="GO:0005886">
    <property type="term" value="C:plasma membrane"/>
    <property type="evidence" value="ECO:0007669"/>
    <property type="project" value="UniProtKB-SubCell"/>
</dbReference>
<evidence type="ECO:0000259" key="10">
    <source>
        <dbReference type="Pfam" id="PF04547"/>
    </source>
</evidence>
<feature type="transmembrane region" description="Helical" evidence="8">
    <location>
        <begin position="354"/>
        <end position="384"/>
    </location>
</feature>
<evidence type="ECO:0000313" key="13">
    <source>
        <dbReference type="Proteomes" id="UP000030746"/>
    </source>
</evidence>
<dbReference type="AlphaFoldDB" id="V4A829"/>
<name>V4A829_LOTGI</name>
<feature type="compositionally biased region" description="Acidic residues" evidence="9">
    <location>
        <begin position="1"/>
        <end position="21"/>
    </location>
</feature>
<keyword evidence="6 8" id="KW-0472">Membrane</keyword>